<organism evidence="2 3">
    <name type="scientific">Heterodera schachtii</name>
    <name type="common">Sugarbeet cyst nematode worm</name>
    <name type="synonym">Tylenchus schachtii</name>
    <dbReference type="NCBI Taxonomy" id="97005"/>
    <lineage>
        <taxon>Eukaryota</taxon>
        <taxon>Metazoa</taxon>
        <taxon>Ecdysozoa</taxon>
        <taxon>Nematoda</taxon>
        <taxon>Chromadorea</taxon>
        <taxon>Rhabditida</taxon>
        <taxon>Tylenchina</taxon>
        <taxon>Tylenchomorpha</taxon>
        <taxon>Tylenchoidea</taxon>
        <taxon>Heteroderidae</taxon>
        <taxon>Heteroderinae</taxon>
        <taxon>Heterodera</taxon>
    </lineage>
</organism>
<feature type="compositionally biased region" description="Low complexity" evidence="1">
    <location>
        <begin position="251"/>
        <end position="265"/>
    </location>
</feature>
<comment type="caution">
    <text evidence="2">The sequence shown here is derived from an EMBL/GenBank/DDBJ whole genome shotgun (WGS) entry which is preliminary data.</text>
</comment>
<accession>A0ABD2IUK6</accession>
<dbReference type="AlphaFoldDB" id="A0ABD2IUK6"/>
<protein>
    <submittedName>
        <fullName evidence="2">Uncharacterized protein</fullName>
    </submittedName>
</protein>
<dbReference type="Proteomes" id="UP001620645">
    <property type="component" value="Unassembled WGS sequence"/>
</dbReference>
<feature type="region of interest" description="Disordered" evidence="1">
    <location>
        <begin position="227"/>
        <end position="265"/>
    </location>
</feature>
<sequence>MHLFENLSSCLSLQDTCYKKCGNTQQQCDNACHRCLRSPECKDTSDCSLRGVMSAVAGIVTGKTFQERQKEACCNEKLSPCTDRQKTCYSICGTTKQQCDDAYTKCSGPHSTECKDMIADVGSSNGKMAFIEDMIFNAAQQGCQPKCKEVISQCTQKRDVCYGVCGAKQKNCNDALCTCLIDRTTFFNCGPTAQAFCIWVQEHEESTFKALQEKACKQQKKTFKQIPSDELDKPENGQMEKSVGVNSSDVPPNATTTALTAIPLT</sequence>
<evidence type="ECO:0000313" key="2">
    <source>
        <dbReference type="EMBL" id="KAL3081500.1"/>
    </source>
</evidence>
<proteinExistence type="predicted"/>
<gene>
    <name evidence="2" type="ORF">niasHS_012877</name>
</gene>
<keyword evidence="3" id="KW-1185">Reference proteome</keyword>
<dbReference type="EMBL" id="JBICCN010000272">
    <property type="protein sequence ID" value="KAL3081500.1"/>
    <property type="molecule type" value="Genomic_DNA"/>
</dbReference>
<name>A0ABD2IUK6_HETSC</name>
<reference evidence="2 3" key="1">
    <citation type="submission" date="2024-10" db="EMBL/GenBank/DDBJ databases">
        <authorList>
            <person name="Kim D."/>
        </authorList>
    </citation>
    <scope>NUCLEOTIDE SEQUENCE [LARGE SCALE GENOMIC DNA]</scope>
    <source>
        <strain evidence="2">Taebaek</strain>
    </source>
</reference>
<evidence type="ECO:0000256" key="1">
    <source>
        <dbReference type="SAM" id="MobiDB-lite"/>
    </source>
</evidence>
<evidence type="ECO:0000313" key="3">
    <source>
        <dbReference type="Proteomes" id="UP001620645"/>
    </source>
</evidence>